<dbReference type="PANTHER" id="PTHR11080">
    <property type="entry name" value="PYRAZINAMIDASE/NICOTINAMIDASE"/>
    <property type="match status" value="1"/>
</dbReference>
<accession>A0A1H0GPE1</accession>
<dbReference type="EC" id="3.5.1.19" evidence="6"/>
<dbReference type="PANTHER" id="PTHR11080:SF2">
    <property type="entry name" value="LD05707P"/>
    <property type="match status" value="1"/>
</dbReference>
<keyword evidence="2" id="KW-0662">Pyridine nucleotide biosynthesis</keyword>
<dbReference type="RefSeq" id="WP_092066750.1">
    <property type="nucleotide sequence ID" value="NZ_FNIN01000021.1"/>
</dbReference>
<evidence type="ECO:0000256" key="5">
    <source>
        <dbReference type="ARBA" id="ARBA00037900"/>
    </source>
</evidence>
<dbReference type="EMBL" id="FNIN01000021">
    <property type="protein sequence ID" value="SDO08672.1"/>
    <property type="molecule type" value="Genomic_DNA"/>
</dbReference>
<gene>
    <name evidence="10" type="ORF">SAMN04488516_12113</name>
</gene>
<dbReference type="InterPro" id="IPR000868">
    <property type="entry name" value="Isochorismatase-like_dom"/>
</dbReference>
<keyword evidence="4" id="KW-0378">Hydrolase</keyword>
<name>A0A1H0GPE1_9BACT</name>
<dbReference type="GO" id="GO:0046872">
    <property type="term" value="F:metal ion binding"/>
    <property type="evidence" value="ECO:0007669"/>
    <property type="project" value="UniProtKB-KW"/>
</dbReference>
<dbReference type="CDD" id="cd01011">
    <property type="entry name" value="nicotinamidase"/>
    <property type="match status" value="1"/>
</dbReference>
<evidence type="ECO:0000256" key="7">
    <source>
        <dbReference type="ARBA" id="ARBA00043224"/>
    </source>
</evidence>
<keyword evidence="3" id="KW-0479">Metal-binding</keyword>
<evidence type="ECO:0000256" key="6">
    <source>
        <dbReference type="ARBA" id="ARBA00039017"/>
    </source>
</evidence>
<proteinExistence type="inferred from homology"/>
<dbReference type="GO" id="GO:0008936">
    <property type="term" value="F:nicotinamidase activity"/>
    <property type="evidence" value="ECO:0007669"/>
    <property type="project" value="UniProtKB-EC"/>
</dbReference>
<dbReference type="AlphaFoldDB" id="A0A1H0GPE1"/>
<dbReference type="OrthoDB" id="9791276at2"/>
<dbReference type="Pfam" id="PF00857">
    <property type="entry name" value="Isochorismatase"/>
    <property type="match status" value="1"/>
</dbReference>
<evidence type="ECO:0000313" key="10">
    <source>
        <dbReference type="EMBL" id="SDO08672.1"/>
    </source>
</evidence>
<organism evidence="10 11">
    <name type="scientific">Desulfonauticus submarinus</name>
    <dbReference type="NCBI Taxonomy" id="206665"/>
    <lineage>
        <taxon>Bacteria</taxon>
        <taxon>Pseudomonadati</taxon>
        <taxon>Thermodesulfobacteriota</taxon>
        <taxon>Desulfovibrionia</taxon>
        <taxon>Desulfovibrionales</taxon>
        <taxon>Desulfonauticaceae</taxon>
        <taxon>Desulfonauticus</taxon>
    </lineage>
</organism>
<reference evidence="10 11" key="1">
    <citation type="submission" date="2016-10" db="EMBL/GenBank/DDBJ databases">
        <authorList>
            <person name="de Groot N.N."/>
        </authorList>
    </citation>
    <scope>NUCLEOTIDE SEQUENCE [LARGE SCALE GENOMIC DNA]</scope>
    <source>
        <strain evidence="10 11">DSM 15269</strain>
    </source>
</reference>
<dbReference type="FunFam" id="3.40.50.850:FF:000006">
    <property type="entry name" value="Bifunctional pyrazinamidase/nicotinamidase"/>
    <property type="match status" value="1"/>
</dbReference>
<evidence type="ECO:0000256" key="3">
    <source>
        <dbReference type="ARBA" id="ARBA00022723"/>
    </source>
</evidence>
<dbReference type="InterPro" id="IPR036380">
    <property type="entry name" value="Isochorismatase-like_sf"/>
</dbReference>
<evidence type="ECO:0000256" key="2">
    <source>
        <dbReference type="ARBA" id="ARBA00022642"/>
    </source>
</evidence>
<evidence type="ECO:0000256" key="4">
    <source>
        <dbReference type="ARBA" id="ARBA00022801"/>
    </source>
</evidence>
<evidence type="ECO:0000313" key="11">
    <source>
        <dbReference type="Proteomes" id="UP000199602"/>
    </source>
</evidence>
<dbReference type="Proteomes" id="UP000199602">
    <property type="component" value="Unassembled WGS sequence"/>
</dbReference>
<comment type="similarity">
    <text evidence="1">Belongs to the isochorismatase family.</text>
</comment>
<evidence type="ECO:0000256" key="8">
    <source>
        <dbReference type="ARBA" id="ARBA00072277"/>
    </source>
</evidence>
<dbReference type="GO" id="GO:0019363">
    <property type="term" value="P:pyridine nucleotide biosynthetic process"/>
    <property type="evidence" value="ECO:0007669"/>
    <property type="project" value="UniProtKB-KW"/>
</dbReference>
<dbReference type="Gene3D" id="3.40.50.850">
    <property type="entry name" value="Isochorismatase-like"/>
    <property type="match status" value="1"/>
</dbReference>
<evidence type="ECO:0000256" key="1">
    <source>
        <dbReference type="ARBA" id="ARBA00006336"/>
    </source>
</evidence>
<dbReference type="SUPFAM" id="SSF52499">
    <property type="entry name" value="Isochorismatase-like hydrolases"/>
    <property type="match status" value="1"/>
</dbReference>
<feature type="domain" description="Isochorismatase-like" evidence="9">
    <location>
        <begin position="3"/>
        <end position="201"/>
    </location>
</feature>
<evidence type="ECO:0000259" key="9">
    <source>
        <dbReference type="Pfam" id="PF00857"/>
    </source>
</evidence>
<keyword evidence="11" id="KW-1185">Reference proteome</keyword>
<dbReference type="NCBIfam" id="NF008623">
    <property type="entry name" value="PRK11609.1"/>
    <property type="match status" value="1"/>
</dbReference>
<comment type="pathway">
    <text evidence="5">Cofactor biosynthesis; nicotinate biosynthesis; nicotinate from nicotinamide: step 1/1.</text>
</comment>
<dbReference type="InterPro" id="IPR052347">
    <property type="entry name" value="Isochorismatase_Nicotinamidase"/>
</dbReference>
<dbReference type="STRING" id="206665.SAMN04488516_12113"/>
<protein>
    <recommendedName>
        <fullName evidence="8">Nicotinamidase</fullName>
        <ecNumber evidence="6">3.5.1.19</ecNumber>
    </recommendedName>
    <alternativeName>
        <fullName evidence="7">Nicotinamide deamidase</fullName>
    </alternativeName>
</protein>
<sequence>MKALLLVDIQNDFCPNGALPVPKGDEVVPVANALMNKFNLVVATQDWHPKGHISFASTHNKKPGDIIYINGIMQILWPDHCIQNSKGADFHPHLNRQKITKVIYKGTDPLIDSYSGFFDNAKQKQTELDDFLKKHNIKKIFLVGLATDYCVKFTALDGVELGYETYVIIDGCRAVNINPQDEEKAIQEMKASGVKIITREQI</sequence>